<organism evidence="1 2">
    <name type="scientific">Meganyctiphanes norvegica</name>
    <name type="common">Northern krill</name>
    <name type="synonym">Thysanopoda norvegica</name>
    <dbReference type="NCBI Taxonomy" id="48144"/>
    <lineage>
        <taxon>Eukaryota</taxon>
        <taxon>Metazoa</taxon>
        <taxon>Ecdysozoa</taxon>
        <taxon>Arthropoda</taxon>
        <taxon>Crustacea</taxon>
        <taxon>Multicrustacea</taxon>
        <taxon>Malacostraca</taxon>
        <taxon>Eumalacostraca</taxon>
        <taxon>Eucarida</taxon>
        <taxon>Euphausiacea</taxon>
        <taxon>Euphausiidae</taxon>
        <taxon>Meganyctiphanes</taxon>
    </lineage>
</organism>
<comment type="caution">
    <text evidence="1">The sequence shown here is derived from an EMBL/GenBank/DDBJ whole genome shotgun (WGS) entry which is preliminary data.</text>
</comment>
<proteinExistence type="predicted"/>
<feature type="non-terminal residue" evidence="1">
    <location>
        <position position="1"/>
    </location>
</feature>
<accession>A0AAV2R2P7</accession>
<dbReference type="EMBL" id="CAXKWB010014062">
    <property type="protein sequence ID" value="CAL4109567.1"/>
    <property type="molecule type" value="Genomic_DNA"/>
</dbReference>
<gene>
    <name evidence="1" type="ORF">MNOR_LOCUS19139</name>
</gene>
<protein>
    <recommendedName>
        <fullName evidence="3">Protein sleepless</fullName>
    </recommendedName>
</protein>
<dbReference type="AlphaFoldDB" id="A0AAV2R2P7"/>
<reference evidence="1 2" key="1">
    <citation type="submission" date="2024-05" db="EMBL/GenBank/DDBJ databases">
        <authorList>
            <person name="Wallberg A."/>
        </authorList>
    </citation>
    <scope>NUCLEOTIDE SEQUENCE [LARGE SCALE GENOMIC DNA]</scope>
</reference>
<sequence>VTAYTTFKCYVCQGYDDNFTQNNINNKYCSNKHWDGSKVSNVSNGDASAQFIDSFCSMRTIPSPTSGRTLQQRDIMGYRNFNGVKTLMRFNGTSAEPTKLDRDSVDMDGYFCQKDFCNSALGSLGGCSLLTALCPTLLIKLF</sequence>
<evidence type="ECO:0008006" key="3">
    <source>
        <dbReference type="Google" id="ProtNLM"/>
    </source>
</evidence>
<keyword evidence="2" id="KW-1185">Reference proteome</keyword>
<dbReference type="Proteomes" id="UP001497623">
    <property type="component" value="Unassembled WGS sequence"/>
</dbReference>
<evidence type="ECO:0000313" key="1">
    <source>
        <dbReference type="EMBL" id="CAL4109567.1"/>
    </source>
</evidence>
<evidence type="ECO:0000313" key="2">
    <source>
        <dbReference type="Proteomes" id="UP001497623"/>
    </source>
</evidence>
<name>A0AAV2R2P7_MEGNR</name>